<proteinExistence type="predicted"/>
<evidence type="ECO:0000313" key="2">
    <source>
        <dbReference type="Proteomes" id="UP001055811"/>
    </source>
</evidence>
<reference evidence="2" key="1">
    <citation type="journal article" date="2022" name="Mol. Ecol. Resour.">
        <title>The genomes of chicory, endive, great burdock and yacon provide insights into Asteraceae palaeo-polyploidization history and plant inulin production.</title>
        <authorList>
            <person name="Fan W."/>
            <person name="Wang S."/>
            <person name="Wang H."/>
            <person name="Wang A."/>
            <person name="Jiang F."/>
            <person name="Liu H."/>
            <person name="Zhao H."/>
            <person name="Xu D."/>
            <person name="Zhang Y."/>
        </authorList>
    </citation>
    <scope>NUCLEOTIDE SEQUENCE [LARGE SCALE GENOMIC DNA]</scope>
    <source>
        <strain evidence="2">cv. Punajuju</strain>
    </source>
</reference>
<protein>
    <submittedName>
        <fullName evidence="1">Uncharacterized protein</fullName>
    </submittedName>
</protein>
<keyword evidence="2" id="KW-1185">Reference proteome</keyword>
<evidence type="ECO:0000313" key="1">
    <source>
        <dbReference type="EMBL" id="KAI3779134.1"/>
    </source>
</evidence>
<dbReference type="Proteomes" id="UP001055811">
    <property type="component" value="Linkage Group LG02"/>
</dbReference>
<comment type="caution">
    <text evidence="1">The sequence shown here is derived from an EMBL/GenBank/DDBJ whole genome shotgun (WGS) entry which is preliminary data.</text>
</comment>
<name>A0ACB9G6U0_CICIN</name>
<sequence>MNKVIEIEDLVKLLESLNPNPDPTLDLDKYNYNSGIEKNEIGIDVSSGICGSDGIKKDNLRISSFMKSVNSIQYSS</sequence>
<reference evidence="1 2" key="2">
    <citation type="journal article" date="2022" name="Mol. Ecol. Resour.">
        <title>The genomes of chicory, endive, great burdock and yacon provide insights into Asteraceae paleo-polyploidization history and plant inulin production.</title>
        <authorList>
            <person name="Fan W."/>
            <person name="Wang S."/>
            <person name="Wang H."/>
            <person name="Wang A."/>
            <person name="Jiang F."/>
            <person name="Liu H."/>
            <person name="Zhao H."/>
            <person name="Xu D."/>
            <person name="Zhang Y."/>
        </authorList>
    </citation>
    <scope>NUCLEOTIDE SEQUENCE [LARGE SCALE GENOMIC DNA]</scope>
    <source>
        <strain evidence="2">cv. Punajuju</strain>
        <tissue evidence="1">Leaves</tissue>
    </source>
</reference>
<gene>
    <name evidence="1" type="ORF">L2E82_08667</name>
</gene>
<organism evidence="1 2">
    <name type="scientific">Cichorium intybus</name>
    <name type="common">Chicory</name>
    <dbReference type="NCBI Taxonomy" id="13427"/>
    <lineage>
        <taxon>Eukaryota</taxon>
        <taxon>Viridiplantae</taxon>
        <taxon>Streptophyta</taxon>
        <taxon>Embryophyta</taxon>
        <taxon>Tracheophyta</taxon>
        <taxon>Spermatophyta</taxon>
        <taxon>Magnoliopsida</taxon>
        <taxon>eudicotyledons</taxon>
        <taxon>Gunneridae</taxon>
        <taxon>Pentapetalae</taxon>
        <taxon>asterids</taxon>
        <taxon>campanulids</taxon>
        <taxon>Asterales</taxon>
        <taxon>Asteraceae</taxon>
        <taxon>Cichorioideae</taxon>
        <taxon>Cichorieae</taxon>
        <taxon>Cichoriinae</taxon>
        <taxon>Cichorium</taxon>
    </lineage>
</organism>
<dbReference type="EMBL" id="CM042010">
    <property type="protein sequence ID" value="KAI3779134.1"/>
    <property type="molecule type" value="Genomic_DNA"/>
</dbReference>
<accession>A0ACB9G6U0</accession>